<gene>
    <name evidence="4" type="ORF">P4S50_02025</name>
</gene>
<dbReference type="Proteomes" id="UP001222800">
    <property type="component" value="Chromosome"/>
</dbReference>
<dbReference type="InterPro" id="IPR022749">
    <property type="entry name" value="D12N6_MeTrfase_N"/>
</dbReference>
<dbReference type="InterPro" id="IPR029063">
    <property type="entry name" value="SAM-dependent_MTases_sf"/>
</dbReference>
<dbReference type="InterPro" id="IPR038333">
    <property type="entry name" value="T1MK-like_N_sf"/>
</dbReference>
<evidence type="ECO:0000256" key="1">
    <source>
        <dbReference type="ARBA" id="ARBA00006594"/>
    </source>
</evidence>
<accession>A0ABY8EIU5</accession>
<evidence type="ECO:0000256" key="2">
    <source>
        <dbReference type="ARBA" id="ARBA00022747"/>
    </source>
</evidence>
<name>A0ABY8EIU5_9FIRM</name>
<evidence type="ECO:0000313" key="4">
    <source>
        <dbReference type="EMBL" id="WFD10875.1"/>
    </source>
</evidence>
<evidence type="ECO:0000313" key="5">
    <source>
        <dbReference type="Proteomes" id="UP001222800"/>
    </source>
</evidence>
<dbReference type="Pfam" id="PF12161">
    <property type="entry name" value="HsdM_N"/>
    <property type="match status" value="1"/>
</dbReference>
<keyword evidence="5" id="KW-1185">Reference proteome</keyword>
<reference evidence="4 5" key="1">
    <citation type="submission" date="2023-03" db="EMBL/GenBank/DDBJ databases">
        <title>Complete genome sequence of Tepidibacter sp. SWIR-1, isolated from a deep-sea hydrothermal vent.</title>
        <authorList>
            <person name="Li X."/>
        </authorList>
    </citation>
    <scope>NUCLEOTIDE SEQUENCE [LARGE SCALE GENOMIC DNA]</scope>
    <source>
        <strain evidence="4 5">SWIR-1</strain>
    </source>
</reference>
<dbReference type="SUPFAM" id="SSF53335">
    <property type="entry name" value="S-adenosyl-L-methionine-dependent methyltransferases"/>
    <property type="match status" value="1"/>
</dbReference>
<comment type="similarity">
    <text evidence="1">Belongs to the N(4)/N(6)-methyltransferase family.</text>
</comment>
<keyword evidence="2" id="KW-0680">Restriction system</keyword>
<proteinExistence type="inferred from homology"/>
<sequence length="155" mass="18408">MTLTNFVKSVQDIMRMDAGVDGDAQRISQLTWMLFLKIFDTKEQEEWSIEDDYEGKGPFVPEKYQWGNWAGIRKAERMSSDELMEFIEEMFKVLKAMTVDQHTDRRKVLVRDVFEDSNNYMKSGVLLWQVIDKINGLILEIMMKDMHSMIFMKQF</sequence>
<organism evidence="4 5">
    <name type="scientific">Tepidibacter hydrothermalis</name>
    <dbReference type="NCBI Taxonomy" id="3036126"/>
    <lineage>
        <taxon>Bacteria</taxon>
        <taxon>Bacillati</taxon>
        <taxon>Bacillota</taxon>
        <taxon>Clostridia</taxon>
        <taxon>Peptostreptococcales</taxon>
        <taxon>Peptostreptococcaceae</taxon>
        <taxon>Tepidibacter</taxon>
    </lineage>
</organism>
<dbReference type="EMBL" id="CP120733">
    <property type="protein sequence ID" value="WFD10875.1"/>
    <property type="molecule type" value="Genomic_DNA"/>
</dbReference>
<dbReference type="Gene3D" id="1.20.1260.30">
    <property type="match status" value="1"/>
</dbReference>
<dbReference type="RefSeq" id="WP_277732841.1">
    <property type="nucleotide sequence ID" value="NZ_CP120733.1"/>
</dbReference>
<evidence type="ECO:0000259" key="3">
    <source>
        <dbReference type="Pfam" id="PF12161"/>
    </source>
</evidence>
<feature type="domain" description="N6 adenine-specific DNA methyltransferase N-terminal" evidence="3">
    <location>
        <begin position="3"/>
        <end position="134"/>
    </location>
</feature>
<protein>
    <submittedName>
        <fullName evidence="4">Type I restriction-modification system subunit M N-terminal domain-containing protein</fullName>
    </submittedName>
</protein>